<keyword evidence="7" id="KW-1185">Reference proteome</keyword>
<keyword evidence="1" id="KW-0479">Metal-binding</keyword>
<evidence type="ECO:0000313" key="6">
    <source>
        <dbReference type="EMBL" id="KVH97517.1"/>
    </source>
</evidence>
<evidence type="ECO:0000256" key="2">
    <source>
        <dbReference type="ARBA" id="ARBA00022771"/>
    </source>
</evidence>
<dbReference type="AlphaFoldDB" id="A0A103XV84"/>
<sequence length="142" mass="16931">MSNYIISFLTLLKWGLDFLIDHLFFHHRMLHLQEACDGLGRKWWRKPANDEEVECAVCLSKIEDDDETRELRCDHLFHKNCLDSWLAHRHTTCPLCRDNLVVPLPLPLPLPPKINPYCQIQNWETVQKDRISYPMNDERFDC</sequence>
<protein>
    <submittedName>
        <fullName evidence="6">Zinc finger, RING/FYVE/PHD-type</fullName>
    </submittedName>
</protein>
<feature type="domain" description="RING-type" evidence="5">
    <location>
        <begin position="55"/>
        <end position="97"/>
    </location>
</feature>
<dbReference type="EMBL" id="LEKV01003830">
    <property type="protein sequence ID" value="KVH97517.1"/>
    <property type="molecule type" value="Genomic_DNA"/>
</dbReference>
<proteinExistence type="predicted"/>
<dbReference type="InterPro" id="IPR013083">
    <property type="entry name" value="Znf_RING/FYVE/PHD"/>
</dbReference>
<dbReference type="PANTHER" id="PTHR45969:SF55">
    <property type="entry name" value="OS07G0686300 PROTEIN"/>
    <property type="match status" value="1"/>
</dbReference>
<dbReference type="SMART" id="SM00184">
    <property type="entry name" value="RING"/>
    <property type="match status" value="1"/>
</dbReference>
<evidence type="ECO:0000256" key="4">
    <source>
        <dbReference type="PROSITE-ProRule" id="PRU00175"/>
    </source>
</evidence>
<accession>A0A103XV84</accession>
<dbReference type="Pfam" id="PF13639">
    <property type="entry name" value="zf-RING_2"/>
    <property type="match status" value="1"/>
</dbReference>
<evidence type="ECO:0000256" key="1">
    <source>
        <dbReference type="ARBA" id="ARBA00022723"/>
    </source>
</evidence>
<evidence type="ECO:0000313" key="7">
    <source>
        <dbReference type="Proteomes" id="UP000243975"/>
    </source>
</evidence>
<name>A0A103XV84_CYNCS</name>
<dbReference type="InterPro" id="IPR001841">
    <property type="entry name" value="Znf_RING"/>
</dbReference>
<dbReference type="GO" id="GO:0008270">
    <property type="term" value="F:zinc ion binding"/>
    <property type="evidence" value="ECO:0007669"/>
    <property type="project" value="UniProtKB-KW"/>
</dbReference>
<dbReference type="Gene3D" id="3.30.40.10">
    <property type="entry name" value="Zinc/RING finger domain, C3HC4 (zinc finger)"/>
    <property type="match status" value="1"/>
</dbReference>
<dbReference type="PANTHER" id="PTHR45969">
    <property type="entry name" value="RING ZINC FINGER PROTEIN-RELATED"/>
    <property type="match status" value="1"/>
</dbReference>
<reference evidence="6 7" key="1">
    <citation type="journal article" date="2016" name="Sci. Rep.">
        <title>The genome sequence of the outbreeding globe artichoke constructed de novo incorporating a phase-aware low-pass sequencing strategy of F1 progeny.</title>
        <authorList>
            <person name="Scaglione D."/>
            <person name="Reyes-Chin-Wo S."/>
            <person name="Acquadro A."/>
            <person name="Froenicke L."/>
            <person name="Portis E."/>
            <person name="Beitel C."/>
            <person name="Tirone M."/>
            <person name="Mauro R."/>
            <person name="Lo Monaco A."/>
            <person name="Mauromicale G."/>
            <person name="Faccioli P."/>
            <person name="Cattivelli L."/>
            <person name="Rieseberg L."/>
            <person name="Michelmore R."/>
            <person name="Lanteri S."/>
        </authorList>
    </citation>
    <scope>NUCLEOTIDE SEQUENCE [LARGE SCALE GENOMIC DNA]</scope>
    <source>
        <strain evidence="6">2C</strain>
    </source>
</reference>
<dbReference type="SUPFAM" id="SSF57850">
    <property type="entry name" value="RING/U-box"/>
    <property type="match status" value="1"/>
</dbReference>
<dbReference type="Proteomes" id="UP000243975">
    <property type="component" value="Unassembled WGS sequence"/>
</dbReference>
<keyword evidence="3" id="KW-0862">Zinc</keyword>
<dbReference type="GO" id="GO:0061630">
    <property type="term" value="F:ubiquitin protein ligase activity"/>
    <property type="evidence" value="ECO:0007669"/>
    <property type="project" value="TreeGrafter"/>
</dbReference>
<evidence type="ECO:0000256" key="3">
    <source>
        <dbReference type="ARBA" id="ARBA00022833"/>
    </source>
</evidence>
<comment type="caution">
    <text evidence="6">The sequence shown here is derived from an EMBL/GenBank/DDBJ whole genome shotgun (WGS) entry which is preliminary data.</text>
</comment>
<evidence type="ECO:0000259" key="5">
    <source>
        <dbReference type="PROSITE" id="PS50089"/>
    </source>
</evidence>
<organism evidence="6 7">
    <name type="scientific">Cynara cardunculus var. scolymus</name>
    <name type="common">Globe artichoke</name>
    <name type="synonym">Cynara scolymus</name>
    <dbReference type="NCBI Taxonomy" id="59895"/>
    <lineage>
        <taxon>Eukaryota</taxon>
        <taxon>Viridiplantae</taxon>
        <taxon>Streptophyta</taxon>
        <taxon>Embryophyta</taxon>
        <taxon>Tracheophyta</taxon>
        <taxon>Spermatophyta</taxon>
        <taxon>Magnoliopsida</taxon>
        <taxon>eudicotyledons</taxon>
        <taxon>Gunneridae</taxon>
        <taxon>Pentapetalae</taxon>
        <taxon>asterids</taxon>
        <taxon>campanulids</taxon>
        <taxon>Asterales</taxon>
        <taxon>Asteraceae</taxon>
        <taxon>Carduoideae</taxon>
        <taxon>Cardueae</taxon>
        <taxon>Carduinae</taxon>
        <taxon>Cynara</taxon>
    </lineage>
</organism>
<keyword evidence="2 4" id="KW-0863">Zinc-finger</keyword>
<gene>
    <name evidence="6" type="ORF">Ccrd_000378</name>
</gene>
<dbReference type="PROSITE" id="PS50089">
    <property type="entry name" value="ZF_RING_2"/>
    <property type="match status" value="1"/>
</dbReference>
<dbReference type="GO" id="GO:0016567">
    <property type="term" value="P:protein ubiquitination"/>
    <property type="evidence" value="ECO:0007669"/>
    <property type="project" value="TreeGrafter"/>
</dbReference>
<dbReference type="Gramene" id="KVH97517">
    <property type="protein sequence ID" value="KVH97517"/>
    <property type="gene ID" value="Ccrd_000378"/>
</dbReference>